<accession>A0A379MS33</accession>
<evidence type="ECO:0000313" key="2">
    <source>
        <dbReference type="Proteomes" id="UP000255233"/>
    </source>
</evidence>
<sequence length="141" mass="15941">MKAVKEALQQVPELRYAGEDWGQLDYFRQSPVKFPCALVDVETVDYSDGGARYQQGIGSLTVRVADSRMFNGSFQAPPLDTEFAAFDLLQSVYKALQGLSGETFSPLTRTKLVRARRDDSIREFRLSFDFAFTDPDAGRRR</sequence>
<dbReference type="EMBL" id="UGVL01000001">
    <property type="protein sequence ID" value="SUE33657.1"/>
    <property type="molecule type" value="Genomic_DNA"/>
</dbReference>
<proteinExistence type="predicted"/>
<name>A0A379MS33_9BACT</name>
<evidence type="ECO:0000313" key="1">
    <source>
        <dbReference type="EMBL" id="SUE33657.1"/>
    </source>
</evidence>
<dbReference type="AlphaFoldDB" id="A0A379MS33"/>
<organism evidence="1 2">
    <name type="scientific">Rikenella microfusus</name>
    <dbReference type="NCBI Taxonomy" id="28139"/>
    <lineage>
        <taxon>Bacteria</taxon>
        <taxon>Pseudomonadati</taxon>
        <taxon>Bacteroidota</taxon>
        <taxon>Bacteroidia</taxon>
        <taxon>Bacteroidales</taxon>
        <taxon>Rikenellaceae</taxon>
        <taxon>Rikenella</taxon>
    </lineage>
</organism>
<protein>
    <submittedName>
        <fullName evidence="1">Uncharacterized protein</fullName>
    </submittedName>
</protein>
<dbReference type="Proteomes" id="UP000255233">
    <property type="component" value="Unassembled WGS sequence"/>
</dbReference>
<keyword evidence="2" id="KW-1185">Reference proteome</keyword>
<reference evidence="1 2" key="1">
    <citation type="submission" date="2018-06" db="EMBL/GenBank/DDBJ databases">
        <authorList>
            <consortium name="Pathogen Informatics"/>
            <person name="Doyle S."/>
        </authorList>
    </citation>
    <scope>NUCLEOTIDE SEQUENCE [LARGE SCALE GENOMIC DNA]</scope>
    <source>
        <strain evidence="1 2">NCTC11190</strain>
    </source>
</reference>
<dbReference type="STRING" id="880526.GCA_000427365_00580"/>
<gene>
    <name evidence="1" type="ORF">NCTC11190_00867</name>
</gene>